<keyword evidence="2" id="KW-1185">Reference proteome</keyword>
<evidence type="ECO:0000313" key="2">
    <source>
        <dbReference type="Proteomes" id="UP001165083"/>
    </source>
</evidence>
<reference evidence="1" key="1">
    <citation type="submission" date="2023-04" db="EMBL/GenBank/DDBJ databases">
        <title>Phytophthora lilii NBRC 32176.</title>
        <authorList>
            <person name="Ichikawa N."/>
            <person name="Sato H."/>
            <person name="Tonouchi N."/>
        </authorList>
    </citation>
    <scope>NUCLEOTIDE SEQUENCE</scope>
    <source>
        <strain evidence="1">NBRC 32176</strain>
    </source>
</reference>
<dbReference type="Proteomes" id="UP001165083">
    <property type="component" value="Unassembled WGS sequence"/>
</dbReference>
<gene>
    <name evidence="1" type="ORF">Plil01_000997100</name>
</gene>
<proteinExistence type="predicted"/>
<accession>A0A9W6U2R9</accession>
<evidence type="ECO:0000313" key="1">
    <source>
        <dbReference type="EMBL" id="GMF24361.1"/>
    </source>
</evidence>
<dbReference type="AlphaFoldDB" id="A0A9W6U2R9"/>
<comment type="caution">
    <text evidence="1">The sequence shown here is derived from an EMBL/GenBank/DDBJ whole genome shotgun (WGS) entry which is preliminary data.</text>
</comment>
<dbReference type="OrthoDB" id="127394at2759"/>
<protein>
    <submittedName>
        <fullName evidence="1">Unnamed protein product</fullName>
    </submittedName>
</protein>
<name>A0A9W6U2R9_9STRA</name>
<dbReference type="EMBL" id="BSXW01000512">
    <property type="protein sequence ID" value="GMF24361.1"/>
    <property type="molecule type" value="Genomic_DNA"/>
</dbReference>
<sequence>MAKELASRLARLQEENELKKQRCDTNLARALALVQRDHLRRSKEDQTNLVAAVSNQAAYLSILRGLFPASDSITMKHETSFSIASSLQVNMKANRVLFGEHLRQVIAAHDQVDDVFREYDVLAMPDGMACSMRTPYTTGGTEYFQHFNKFSQPFSVKQTQQAWWRLASLSGVIENRENYDDIADPNDTVILRVRLVRKLVTGAEISIIQRYICRRVVEENRALLTWKTFSEGEGIFAGMQLEETGWACLQPSMDGDSTVIGVCVRQSPMRFGNLRVQQTENQEFCDFMHNLVKENAQLMTNLISKTLMDDTLADIDI</sequence>
<organism evidence="1 2">
    <name type="scientific">Phytophthora lilii</name>
    <dbReference type="NCBI Taxonomy" id="2077276"/>
    <lineage>
        <taxon>Eukaryota</taxon>
        <taxon>Sar</taxon>
        <taxon>Stramenopiles</taxon>
        <taxon>Oomycota</taxon>
        <taxon>Peronosporomycetes</taxon>
        <taxon>Peronosporales</taxon>
        <taxon>Peronosporaceae</taxon>
        <taxon>Phytophthora</taxon>
    </lineage>
</organism>